<evidence type="ECO:0000259" key="1">
    <source>
        <dbReference type="Pfam" id="PF10074"/>
    </source>
</evidence>
<gene>
    <name evidence="2" type="ORF">LCGC14_1699970</name>
</gene>
<dbReference type="InterPro" id="IPR018754">
    <property type="entry name" value="RovC-like_DNA-bd"/>
</dbReference>
<comment type="caution">
    <text evidence="2">The sequence shown here is derived from an EMBL/GenBank/DDBJ whole genome shotgun (WGS) entry which is preliminary data.</text>
</comment>
<sequence length="144" mass="15537">MFWAPETDPGTIMLTSAPTLPSHDRMPPADLNPAAARLAEDGLHIVNGEGSAAIHLLLLGDARPGQPLAALVPLDTDAPDRLEALARLIRGLHRPPPDTRLTAQRRRRLKHMLQAVDGKAAGASYREIAEVIFADFADSGQPFR</sequence>
<protein>
    <recommendedName>
        <fullName evidence="1">T6SS Transcription factor RovC-like DNA binding domain-containing protein</fullName>
    </recommendedName>
</protein>
<proteinExistence type="predicted"/>
<name>A0A0F9KIB5_9ZZZZ</name>
<organism evidence="2">
    <name type="scientific">marine sediment metagenome</name>
    <dbReference type="NCBI Taxonomy" id="412755"/>
    <lineage>
        <taxon>unclassified sequences</taxon>
        <taxon>metagenomes</taxon>
        <taxon>ecological metagenomes</taxon>
    </lineage>
</organism>
<evidence type="ECO:0000313" key="2">
    <source>
        <dbReference type="EMBL" id="KKM15045.1"/>
    </source>
</evidence>
<feature type="domain" description="T6SS Transcription factor RovC-like DNA binding" evidence="1">
    <location>
        <begin position="71"/>
        <end position="136"/>
    </location>
</feature>
<dbReference type="EMBL" id="LAZR01015002">
    <property type="protein sequence ID" value="KKM15045.1"/>
    <property type="molecule type" value="Genomic_DNA"/>
</dbReference>
<dbReference type="AlphaFoldDB" id="A0A0F9KIB5"/>
<accession>A0A0F9KIB5</accession>
<reference evidence="2" key="1">
    <citation type="journal article" date="2015" name="Nature">
        <title>Complex archaea that bridge the gap between prokaryotes and eukaryotes.</title>
        <authorList>
            <person name="Spang A."/>
            <person name="Saw J.H."/>
            <person name="Jorgensen S.L."/>
            <person name="Zaremba-Niedzwiedzka K."/>
            <person name="Martijn J."/>
            <person name="Lind A.E."/>
            <person name="van Eijk R."/>
            <person name="Schleper C."/>
            <person name="Guy L."/>
            <person name="Ettema T.J."/>
        </authorList>
    </citation>
    <scope>NUCLEOTIDE SEQUENCE</scope>
</reference>
<dbReference type="Pfam" id="PF10074">
    <property type="entry name" value="RovC_DNA-bd"/>
    <property type="match status" value="1"/>
</dbReference>